<feature type="coiled-coil region" evidence="16">
    <location>
        <begin position="916"/>
        <end position="950"/>
    </location>
</feature>
<feature type="compositionally biased region" description="Low complexity" evidence="17">
    <location>
        <begin position="1246"/>
        <end position="1259"/>
    </location>
</feature>
<dbReference type="FunFam" id="2.30.42.10:FF:000010">
    <property type="entry name" value="Neurabin-1 isoform 1"/>
    <property type="match status" value="1"/>
</dbReference>
<gene>
    <name evidence="20" type="ORF">AGLY_008515</name>
</gene>
<dbReference type="GO" id="GO:0015629">
    <property type="term" value="C:actin cytoskeleton"/>
    <property type="evidence" value="ECO:0007669"/>
    <property type="project" value="TreeGrafter"/>
</dbReference>
<dbReference type="OrthoDB" id="62701at2759"/>
<keyword evidence="10" id="KW-0206">Cytoskeleton</keyword>
<dbReference type="SMART" id="SM00454">
    <property type="entry name" value="SAM"/>
    <property type="match status" value="1"/>
</dbReference>
<evidence type="ECO:0000256" key="8">
    <source>
        <dbReference type="ARBA" id="ARBA00023054"/>
    </source>
</evidence>
<dbReference type="GO" id="GO:0051015">
    <property type="term" value="F:actin filament binding"/>
    <property type="evidence" value="ECO:0007669"/>
    <property type="project" value="TreeGrafter"/>
</dbReference>
<feature type="compositionally biased region" description="Polar residues" evidence="17">
    <location>
        <begin position="153"/>
        <end position="162"/>
    </location>
</feature>
<comment type="subcellular location">
    <subcellularLocation>
        <location evidence="1">Cytoplasm</location>
        <location evidence="1">Cytoskeleton</location>
    </subcellularLocation>
    <subcellularLocation>
        <location evidence="11">Synapse</location>
    </subcellularLocation>
</comment>
<feature type="region of interest" description="Disordered" evidence="17">
    <location>
        <begin position="1238"/>
        <end position="1293"/>
    </location>
</feature>
<evidence type="ECO:0000256" key="12">
    <source>
        <dbReference type="ARBA" id="ARBA00067399"/>
    </source>
</evidence>
<dbReference type="PANTHER" id="PTHR16154:SF6">
    <property type="entry name" value="SPINOPHILIN, ISOFORM J"/>
    <property type="match status" value="1"/>
</dbReference>
<dbReference type="InterPro" id="IPR036034">
    <property type="entry name" value="PDZ_sf"/>
</dbReference>
<name>A0A6G0TK88_APHGL</name>
<evidence type="ECO:0000256" key="2">
    <source>
        <dbReference type="ARBA" id="ARBA00022473"/>
    </source>
</evidence>
<dbReference type="GO" id="GO:0031175">
    <property type="term" value="P:neuron projection development"/>
    <property type="evidence" value="ECO:0007669"/>
    <property type="project" value="TreeGrafter"/>
</dbReference>
<dbReference type="CDD" id="cd09512">
    <property type="entry name" value="SAM_Neurabin-like"/>
    <property type="match status" value="1"/>
</dbReference>
<dbReference type="EMBL" id="VYZN01000028">
    <property type="protein sequence ID" value="KAE9534425.1"/>
    <property type="molecule type" value="Genomic_DNA"/>
</dbReference>
<dbReference type="GO" id="GO:0019722">
    <property type="term" value="P:calcium-mediated signaling"/>
    <property type="evidence" value="ECO:0007669"/>
    <property type="project" value="TreeGrafter"/>
</dbReference>
<evidence type="ECO:0000256" key="17">
    <source>
        <dbReference type="SAM" id="MobiDB-lite"/>
    </source>
</evidence>
<dbReference type="Pfam" id="PF17817">
    <property type="entry name" value="PDZ_5"/>
    <property type="match status" value="1"/>
</dbReference>
<feature type="compositionally biased region" description="Polar residues" evidence="17">
    <location>
        <begin position="1265"/>
        <end position="1290"/>
    </location>
</feature>
<feature type="region of interest" description="Disordered" evidence="17">
    <location>
        <begin position="820"/>
        <end position="847"/>
    </location>
</feature>
<keyword evidence="21" id="KW-1185">Reference proteome</keyword>
<accession>A0A6G0TK88</accession>
<dbReference type="GO" id="GO:0030425">
    <property type="term" value="C:dendrite"/>
    <property type="evidence" value="ECO:0007669"/>
    <property type="project" value="TreeGrafter"/>
</dbReference>
<evidence type="ECO:0000256" key="11">
    <source>
        <dbReference type="ARBA" id="ARBA00034103"/>
    </source>
</evidence>
<evidence type="ECO:0000256" key="16">
    <source>
        <dbReference type="SAM" id="Coils"/>
    </source>
</evidence>
<dbReference type="InterPro" id="IPR001660">
    <property type="entry name" value="SAM"/>
</dbReference>
<dbReference type="PROSITE" id="PS50105">
    <property type="entry name" value="SAM_DOMAIN"/>
    <property type="match status" value="1"/>
</dbReference>
<keyword evidence="7" id="KW-0770">Synapse</keyword>
<evidence type="ECO:0000259" key="19">
    <source>
        <dbReference type="PROSITE" id="PS50106"/>
    </source>
</evidence>
<dbReference type="SUPFAM" id="SSF47769">
    <property type="entry name" value="SAM/Pointed domain"/>
    <property type="match status" value="1"/>
</dbReference>
<evidence type="ECO:0000313" key="20">
    <source>
        <dbReference type="EMBL" id="KAE9534425.1"/>
    </source>
</evidence>
<dbReference type="InterPro" id="IPR040645">
    <property type="entry name" value="Neurabin-1/2_PDZ"/>
</dbReference>
<dbReference type="Pfam" id="PF00595">
    <property type="entry name" value="PDZ"/>
    <property type="match status" value="1"/>
</dbReference>
<feature type="coiled-coil region" evidence="16">
    <location>
        <begin position="849"/>
        <end position="883"/>
    </location>
</feature>
<evidence type="ECO:0000256" key="14">
    <source>
        <dbReference type="ARBA" id="ARBA00077125"/>
    </source>
</evidence>
<dbReference type="PROSITE" id="PS50106">
    <property type="entry name" value="PDZ"/>
    <property type="match status" value="1"/>
</dbReference>
<feature type="domain" description="SAM" evidence="18">
    <location>
        <begin position="1308"/>
        <end position="1352"/>
    </location>
</feature>
<dbReference type="Gene3D" id="2.30.42.10">
    <property type="match status" value="1"/>
</dbReference>
<evidence type="ECO:0000256" key="3">
    <source>
        <dbReference type="ARBA" id="ARBA00022490"/>
    </source>
</evidence>
<dbReference type="Pfam" id="PF00536">
    <property type="entry name" value="SAM_1"/>
    <property type="match status" value="1"/>
</dbReference>
<dbReference type="GO" id="GO:0005737">
    <property type="term" value="C:cytoplasm"/>
    <property type="evidence" value="ECO:0007669"/>
    <property type="project" value="TreeGrafter"/>
</dbReference>
<dbReference type="SUPFAM" id="SSF50156">
    <property type="entry name" value="PDZ domain-like"/>
    <property type="match status" value="1"/>
</dbReference>
<evidence type="ECO:0000256" key="15">
    <source>
        <dbReference type="ARBA" id="ARBA00082439"/>
    </source>
</evidence>
<organism evidence="20 21">
    <name type="scientific">Aphis glycines</name>
    <name type="common">Soybean aphid</name>
    <dbReference type="NCBI Taxonomy" id="307491"/>
    <lineage>
        <taxon>Eukaryota</taxon>
        <taxon>Metazoa</taxon>
        <taxon>Ecdysozoa</taxon>
        <taxon>Arthropoda</taxon>
        <taxon>Hexapoda</taxon>
        <taxon>Insecta</taxon>
        <taxon>Pterygota</taxon>
        <taxon>Neoptera</taxon>
        <taxon>Paraneoptera</taxon>
        <taxon>Hemiptera</taxon>
        <taxon>Sternorrhyncha</taxon>
        <taxon>Aphidomorpha</taxon>
        <taxon>Aphidoidea</taxon>
        <taxon>Aphididae</taxon>
        <taxon>Aphidini</taxon>
        <taxon>Aphis</taxon>
        <taxon>Aphis</taxon>
    </lineage>
</organism>
<evidence type="ECO:0000313" key="21">
    <source>
        <dbReference type="Proteomes" id="UP000475862"/>
    </source>
</evidence>
<reference evidence="20 21" key="1">
    <citation type="submission" date="2019-08" db="EMBL/GenBank/DDBJ databases">
        <title>The genome of the soybean aphid Biotype 1, its phylome, world population structure and adaptation to the North American continent.</title>
        <authorList>
            <person name="Giordano R."/>
            <person name="Donthu R.K."/>
            <person name="Hernandez A.G."/>
            <person name="Wright C.L."/>
            <person name="Zimin A.V."/>
        </authorList>
    </citation>
    <scope>NUCLEOTIDE SEQUENCE [LARGE SCALE GENOMIC DNA]</scope>
    <source>
        <tissue evidence="20">Whole aphids</tissue>
    </source>
</reference>
<feature type="compositionally biased region" description="Pro residues" evidence="17">
    <location>
        <begin position="242"/>
        <end position="251"/>
    </location>
</feature>
<evidence type="ECO:0000256" key="6">
    <source>
        <dbReference type="ARBA" id="ARBA00022902"/>
    </source>
</evidence>
<evidence type="ECO:0000256" key="1">
    <source>
        <dbReference type="ARBA" id="ARBA00004245"/>
    </source>
</evidence>
<dbReference type="GO" id="GO:0014069">
    <property type="term" value="C:postsynaptic density"/>
    <property type="evidence" value="ECO:0007669"/>
    <property type="project" value="TreeGrafter"/>
</dbReference>
<protein>
    <recommendedName>
        <fullName evidence="12">Neurabin-1</fullName>
    </recommendedName>
    <alternativeName>
        <fullName evidence="14">Neurabin-I</fullName>
    </alternativeName>
    <alternativeName>
        <fullName evidence="13">Neural tissue-specific F-actin-binding protein I</fullName>
    </alternativeName>
    <alternativeName>
        <fullName evidence="15">Protein phosphatase 1 regulatory subunit 9A</fullName>
    </alternativeName>
</protein>
<evidence type="ECO:0000256" key="9">
    <source>
        <dbReference type="ARBA" id="ARBA00023203"/>
    </source>
</evidence>
<evidence type="ECO:0000256" key="4">
    <source>
        <dbReference type="ARBA" id="ARBA00022553"/>
    </source>
</evidence>
<dbReference type="SMART" id="SM00228">
    <property type="entry name" value="PDZ"/>
    <property type="match status" value="1"/>
</dbReference>
<keyword evidence="5" id="KW-0221">Differentiation</keyword>
<dbReference type="PANTHER" id="PTHR16154">
    <property type="entry name" value="NEURABIN"/>
    <property type="match status" value="1"/>
</dbReference>
<feature type="compositionally biased region" description="Basic and acidic residues" evidence="17">
    <location>
        <begin position="829"/>
        <end position="845"/>
    </location>
</feature>
<comment type="caution">
    <text evidence="20">The sequence shown here is derived from an EMBL/GenBank/DDBJ whole genome shotgun (WGS) entry which is preliminary data.</text>
</comment>
<dbReference type="InterPro" id="IPR001478">
    <property type="entry name" value="PDZ"/>
</dbReference>
<dbReference type="GO" id="GO:0007015">
    <property type="term" value="P:actin filament organization"/>
    <property type="evidence" value="ECO:0007669"/>
    <property type="project" value="TreeGrafter"/>
</dbReference>
<dbReference type="CDD" id="cd06790">
    <property type="entry name" value="PDZ_neurabin-like"/>
    <property type="match status" value="1"/>
</dbReference>
<feature type="compositionally biased region" description="Basic and acidic residues" evidence="17">
    <location>
        <begin position="168"/>
        <end position="187"/>
    </location>
</feature>
<feature type="compositionally biased region" description="Polar residues" evidence="17">
    <location>
        <begin position="188"/>
        <end position="209"/>
    </location>
</feature>
<keyword evidence="2" id="KW-0217">Developmental protein</keyword>
<keyword evidence="4" id="KW-0597">Phosphoprotein</keyword>
<feature type="domain" description="PDZ" evidence="19">
    <location>
        <begin position="703"/>
        <end position="791"/>
    </location>
</feature>
<feature type="region of interest" description="Disordered" evidence="17">
    <location>
        <begin position="123"/>
        <end position="255"/>
    </location>
</feature>
<keyword evidence="8 16" id="KW-0175">Coiled coil</keyword>
<evidence type="ECO:0000256" key="10">
    <source>
        <dbReference type="ARBA" id="ARBA00023212"/>
    </source>
</evidence>
<sequence length="1403" mass="158061">MIHRDVKTLVQLTTIFKLIYQPSDVIMSTVTEEKKSIRMVGPKVSQIANIFQRPTVTKDPDIIVVKQNASPTLDNKLPVKVETPNQVTVVRTESHLARFNNARALFEKLGTGETKPTLLEKIKQSNSQDSICAKSRSPSPPSNNQKSNGVFGSAQSHSQLNGSKVKPIKPEKPDKKLNSRELIEKQKNWTSHFSKSPRSSNSRYNSDPSPSEVKEWIPNVNSDGISRTASTSSLYKNISHPKSPPPPPPPQKVDEHFNLNDEDINLENSTISNNQIPEEISNKETIELLSGVNYTDDKEKHIEHIFDNDLNAVTTDINTSVTEENKLNISEPEVNNMTISLDLSDSYKNQELPVSLNSTFNVPVDQNIETIINDISMNLNEANSSTPKVQFNIGDSANHPAATATVTPLESEVDSGFISSEAVTVPELSKGLMHLNKSDKFAGDDDDAEEENKLTPLTLDLGDTSINKTSENIIDIDSSGQPDMMTPDEAEQLLSTKILEKKSISQDNLLSDEEAKEIKKLLSPSDNDQLNTSDWMSEVLSIESNDNVNNQSREINENHDNYNTDDFHVDDSWEQSYETKTDSLSANNESAEFDEYEVDGDLYKSKEFIPEPTREVYEEGGVHYYEDGHFWMEVPGLPERDSDDESHIVVKQNMKVKFSADPIKVYSTFSMGEYDRRNEDVDPVAASAEYELEKRVERLDLMKVILLKGPEGLGLSIIGMGVGADTGLEKLGIFVKTITPDGAAAKDGRIQVNDQIIEVDNKSLVGVTQAYAASVLRNTYGQVNFVIGRETDPENSEVAHLIRQSLEADKERDTQRRQLEHSLNQKFFGNDRTESSSEDLSKTDEADTVQSLRELLQESRLNVAKAEDEVSKLKTRVEELEWNGANNKKEIADKLVQSGLHLNELDKCLYVARRDKETYQGMLQTSEERYVNLEKKYTKLKKILKEFQQRETDLLHREEYYLQVLQEKDTEYNALVKALKDRVIQVEHELLDTQRRAGFPVQLPQNTTSTSHYLTTLTPLIKKTKVSPVLPLLQQLGADLSETEDCFEDEKVATVERKLPVKEELDRAVPPHELLDVSLSKSKAELAARGLVTRQLPTNAIRKSLSNSSLDYNNEEVNRTEDSIAIESTIELKDVSNVETVVQEQKQMPQYASVQKPPHHHQTDQFLARIQQSTHCRNLNGPPPSLAEQLKIVLAERESRLSESNSIYSSDHNSSTSSFADDIREASLNLKKANTQWQHANQLPQSSPSSVSSSESVSPGHYASDLNNSKTIGSTDSIDIWTPPQSADSSITERKNSHVWHNAPVHEWSKEQVCQWLLALSLEQYISKFMEHQVSGIGLLNLDTKDFKNFGIIGDDKNRLKRKLKDLKAQAEKEKRHTEKERKEKERLQRKAEKLAEKASKRK</sequence>
<feature type="compositionally biased region" description="Polar residues" evidence="17">
    <location>
        <begin position="219"/>
        <end position="236"/>
    </location>
</feature>
<keyword evidence="6" id="KW-0524">Neurogenesis</keyword>
<feature type="region of interest" description="Disordered" evidence="17">
    <location>
        <begin position="1368"/>
        <end position="1403"/>
    </location>
</feature>
<proteinExistence type="predicted"/>
<dbReference type="Proteomes" id="UP000475862">
    <property type="component" value="Unassembled WGS sequence"/>
</dbReference>
<evidence type="ECO:0000259" key="18">
    <source>
        <dbReference type="PROSITE" id="PS50105"/>
    </source>
</evidence>
<dbReference type="Gene3D" id="1.10.150.50">
    <property type="entry name" value="Transcription Factor, Ets-1"/>
    <property type="match status" value="1"/>
</dbReference>
<dbReference type="InterPro" id="IPR043446">
    <property type="entry name" value="Neurabin-like"/>
</dbReference>
<keyword evidence="3" id="KW-0963">Cytoplasm</keyword>
<dbReference type="InterPro" id="IPR013761">
    <property type="entry name" value="SAM/pointed_sf"/>
</dbReference>
<keyword evidence="9" id="KW-0009">Actin-binding</keyword>
<dbReference type="FunFam" id="1.10.150.50:FF:000008">
    <property type="entry name" value="Neurabin-1 isoform 1-like protein"/>
    <property type="match status" value="1"/>
</dbReference>
<evidence type="ECO:0000256" key="7">
    <source>
        <dbReference type="ARBA" id="ARBA00023018"/>
    </source>
</evidence>
<evidence type="ECO:0000256" key="13">
    <source>
        <dbReference type="ARBA" id="ARBA00076637"/>
    </source>
</evidence>
<evidence type="ECO:0000256" key="5">
    <source>
        <dbReference type="ARBA" id="ARBA00022782"/>
    </source>
</evidence>